<dbReference type="EnsemblFungi" id="EJT71350">
    <property type="protein sequence ID" value="EJT71350"/>
    <property type="gene ID" value="GGTG_10609"/>
</dbReference>
<dbReference type="Pfam" id="PF00172">
    <property type="entry name" value="Zn_clus"/>
    <property type="match status" value="1"/>
</dbReference>
<dbReference type="CDD" id="cd00067">
    <property type="entry name" value="GAL4"/>
    <property type="match status" value="1"/>
</dbReference>
<feature type="region of interest" description="Disordered" evidence="4">
    <location>
        <begin position="127"/>
        <end position="146"/>
    </location>
</feature>
<evidence type="ECO:0000256" key="2">
    <source>
        <dbReference type="ARBA" id="ARBA00022723"/>
    </source>
</evidence>
<dbReference type="PROSITE" id="PS50048">
    <property type="entry name" value="ZN2_CY6_FUNGAL_2"/>
    <property type="match status" value="1"/>
</dbReference>
<dbReference type="GO" id="GO:0003677">
    <property type="term" value="F:DNA binding"/>
    <property type="evidence" value="ECO:0007669"/>
    <property type="project" value="InterPro"/>
</dbReference>
<dbReference type="SMART" id="SM00066">
    <property type="entry name" value="GAL4"/>
    <property type="match status" value="1"/>
</dbReference>
<dbReference type="PANTHER" id="PTHR31001">
    <property type="entry name" value="UNCHARACTERIZED TRANSCRIPTIONAL REGULATORY PROTEIN"/>
    <property type="match status" value="1"/>
</dbReference>
<dbReference type="InterPro" id="IPR036864">
    <property type="entry name" value="Zn2-C6_fun-type_DNA-bd_sf"/>
</dbReference>
<dbReference type="AlphaFoldDB" id="J3PAT4"/>
<evidence type="ECO:0000313" key="7">
    <source>
        <dbReference type="EnsemblFungi" id="EJT71350"/>
    </source>
</evidence>
<dbReference type="RefSeq" id="XP_009226747.1">
    <property type="nucleotide sequence ID" value="XM_009228483.1"/>
</dbReference>
<reference evidence="6" key="3">
    <citation type="submission" date="2010-09" db="EMBL/GenBank/DDBJ databases">
        <title>Annotation of Gaeumannomyces graminis var. tritici R3-111a-1.</title>
        <authorList>
            <consortium name="The Broad Institute Genome Sequencing Platform"/>
            <person name="Ma L.-J."/>
            <person name="Dead R."/>
            <person name="Young S.K."/>
            <person name="Zeng Q."/>
            <person name="Gargeya S."/>
            <person name="Fitzgerald M."/>
            <person name="Haas B."/>
            <person name="Abouelleil A."/>
            <person name="Alvarado L."/>
            <person name="Arachchi H.M."/>
            <person name="Berlin A."/>
            <person name="Brown A."/>
            <person name="Chapman S.B."/>
            <person name="Chen Z."/>
            <person name="Dunbar C."/>
            <person name="Freedman E."/>
            <person name="Gearin G."/>
            <person name="Gellesch M."/>
            <person name="Goldberg J."/>
            <person name="Griggs A."/>
            <person name="Gujja S."/>
            <person name="Heiman D."/>
            <person name="Howarth C."/>
            <person name="Larson L."/>
            <person name="Lui A."/>
            <person name="MacDonald P.J.P."/>
            <person name="Mehta T."/>
            <person name="Montmayeur A."/>
            <person name="Murphy C."/>
            <person name="Neiman D."/>
            <person name="Pearson M."/>
            <person name="Priest M."/>
            <person name="Roberts A."/>
            <person name="Saif S."/>
            <person name="Shea T."/>
            <person name="Shenoy N."/>
            <person name="Sisk P."/>
            <person name="Stolte C."/>
            <person name="Sykes S."/>
            <person name="Yandava C."/>
            <person name="Wortman J."/>
            <person name="Nusbaum C."/>
            <person name="Birren B."/>
        </authorList>
    </citation>
    <scope>NUCLEOTIDE SEQUENCE</scope>
    <source>
        <strain evidence="6">R3-111a-1</strain>
    </source>
</reference>
<keyword evidence="2" id="KW-0479">Metal-binding</keyword>
<dbReference type="GO" id="GO:0006351">
    <property type="term" value="P:DNA-templated transcription"/>
    <property type="evidence" value="ECO:0007669"/>
    <property type="project" value="InterPro"/>
</dbReference>
<reference evidence="8" key="1">
    <citation type="submission" date="2010-07" db="EMBL/GenBank/DDBJ databases">
        <title>The genome sequence of Gaeumannomyces graminis var. tritici strain R3-111a-1.</title>
        <authorList>
            <consortium name="The Broad Institute Genome Sequencing Platform"/>
            <person name="Ma L.-J."/>
            <person name="Dead R."/>
            <person name="Young S."/>
            <person name="Zeng Q."/>
            <person name="Koehrsen M."/>
            <person name="Alvarado L."/>
            <person name="Berlin A."/>
            <person name="Chapman S.B."/>
            <person name="Chen Z."/>
            <person name="Freedman E."/>
            <person name="Gellesch M."/>
            <person name="Goldberg J."/>
            <person name="Griggs A."/>
            <person name="Gujja S."/>
            <person name="Heilman E.R."/>
            <person name="Heiman D."/>
            <person name="Hepburn T."/>
            <person name="Howarth C."/>
            <person name="Jen D."/>
            <person name="Larson L."/>
            <person name="Mehta T."/>
            <person name="Neiman D."/>
            <person name="Pearson M."/>
            <person name="Roberts A."/>
            <person name="Saif S."/>
            <person name="Shea T."/>
            <person name="Shenoy N."/>
            <person name="Sisk P."/>
            <person name="Stolte C."/>
            <person name="Sykes S."/>
            <person name="Walk T."/>
            <person name="White J."/>
            <person name="Yandava C."/>
            <person name="Haas B."/>
            <person name="Nusbaum C."/>
            <person name="Birren B."/>
        </authorList>
    </citation>
    <scope>NUCLEOTIDE SEQUENCE [LARGE SCALE GENOMIC DNA]</scope>
    <source>
        <strain evidence="8">R3-111a-1</strain>
    </source>
</reference>
<evidence type="ECO:0000256" key="4">
    <source>
        <dbReference type="SAM" id="MobiDB-lite"/>
    </source>
</evidence>
<evidence type="ECO:0000259" key="5">
    <source>
        <dbReference type="PROSITE" id="PS50048"/>
    </source>
</evidence>
<protein>
    <recommendedName>
        <fullName evidence="5">Zn(2)-C6 fungal-type domain-containing protein</fullName>
    </recommendedName>
</protein>
<dbReference type="PROSITE" id="PS00463">
    <property type="entry name" value="ZN2_CY6_FUNGAL_1"/>
    <property type="match status" value="1"/>
</dbReference>
<dbReference type="SUPFAM" id="SSF57701">
    <property type="entry name" value="Zn2/Cys6 DNA-binding domain"/>
    <property type="match status" value="1"/>
</dbReference>
<evidence type="ECO:0000256" key="3">
    <source>
        <dbReference type="ARBA" id="ARBA00023242"/>
    </source>
</evidence>
<dbReference type="Pfam" id="PF04082">
    <property type="entry name" value="Fungal_trans"/>
    <property type="match status" value="1"/>
</dbReference>
<dbReference type="Proteomes" id="UP000006039">
    <property type="component" value="Unassembled WGS sequence"/>
</dbReference>
<name>J3PAT4_GAET3</name>
<evidence type="ECO:0000256" key="1">
    <source>
        <dbReference type="ARBA" id="ARBA00004123"/>
    </source>
</evidence>
<keyword evidence="8" id="KW-1185">Reference proteome</keyword>
<dbReference type="CDD" id="cd12148">
    <property type="entry name" value="fungal_TF_MHR"/>
    <property type="match status" value="1"/>
</dbReference>
<dbReference type="InterPro" id="IPR050613">
    <property type="entry name" value="Sec_Metabolite_Reg"/>
</dbReference>
<dbReference type="STRING" id="644352.J3PAT4"/>
<accession>J3PAT4</accession>
<comment type="subcellular location">
    <subcellularLocation>
        <location evidence="1">Nucleus</location>
    </subcellularLocation>
</comment>
<feature type="region of interest" description="Disordered" evidence="4">
    <location>
        <begin position="1"/>
        <end position="35"/>
    </location>
</feature>
<dbReference type="InterPro" id="IPR007219">
    <property type="entry name" value="XnlR_reg_dom"/>
</dbReference>
<organism evidence="6">
    <name type="scientific">Gaeumannomyces tritici (strain R3-111a-1)</name>
    <name type="common">Wheat and barley take-all root rot fungus</name>
    <name type="synonym">Gaeumannomyces graminis var. tritici</name>
    <dbReference type="NCBI Taxonomy" id="644352"/>
    <lineage>
        <taxon>Eukaryota</taxon>
        <taxon>Fungi</taxon>
        <taxon>Dikarya</taxon>
        <taxon>Ascomycota</taxon>
        <taxon>Pezizomycotina</taxon>
        <taxon>Sordariomycetes</taxon>
        <taxon>Sordariomycetidae</taxon>
        <taxon>Magnaporthales</taxon>
        <taxon>Magnaporthaceae</taxon>
        <taxon>Gaeumannomyces</taxon>
    </lineage>
</organism>
<dbReference type="eggNOG" id="ENOG502SIT3">
    <property type="taxonomic scope" value="Eukaryota"/>
</dbReference>
<dbReference type="VEuPathDB" id="FungiDB:GGTG_10609"/>
<dbReference type="GO" id="GO:0000981">
    <property type="term" value="F:DNA-binding transcription factor activity, RNA polymerase II-specific"/>
    <property type="evidence" value="ECO:0007669"/>
    <property type="project" value="InterPro"/>
</dbReference>
<dbReference type="Gene3D" id="4.10.240.10">
    <property type="entry name" value="Zn(2)-C6 fungal-type DNA-binding domain"/>
    <property type="match status" value="1"/>
</dbReference>
<keyword evidence="3" id="KW-0539">Nucleus</keyword>
<dbReference type="GO" id="GO:0005634">
    <property type="term" value="C:nucleus"/>
    <property type="evidence" value="ECO:0007669"/>
    <property type="project" value="UniProtKB-SubCell"/>
</dbReference>
<reference evidence="6" key="2">
    <citation type="submission" date="2010-07" db="EMBL/GenBank/DDBJ databases">
        <authorList>
            <consortium name="The Broad Institute Genome Sequencing Platform"/>
            <consortium name="Broad Institute Genome Sequencing Center for Infectious Disease"/>
            <person name="Ma L.-J."/>
            <person name="Dead R."/>
            <person name="Young S."/>
            <person name="Zeng Q."/>
            <person name="Koehrsen M."/>
            <person name="Alvarado L."/>
            <person name="Berlin A."/>
            <person name="Chapman S.B."/>
            <person name="Chen Z."/>
            <person name="Freedman E."/>
            <person name="Gellesch M."/>
            <person name="Goldberg J."/>
            <person name="Griggs A."/>
            <person name="Gujja S."/>
            <person name="Heilman E.R."/>
            <person name="Heiman D."/>
            <person name="Hepburn T."/>
            <person name="Howarth C."/>
            <person name="Jen D."/>
            <person name="Larson L."/>
            <person name="Mehta T."/>
            <person name="Neiman D."/>
            <person name="Pearson M."/>
            <person name="Roberts A."/>
            <person name="Saif S."/>
            <person name="Shea T."/>
            <person name="Shenoy N."/>
            <person name="Sisk P."/>
            <person name="Stolte C."/>
            <person name="Sykes S."/>
            <person name="Walk T."/>
            <person name="White J."/>
            <person name="Yandava C."/>
            <person name="Haas B."/>
            <person name="Nusbaum C."/>
            <person name="Birren B."/>
        </authorList>
    </citation>
    <scope>NUCLEOTIDE SEQUENCE</scope>
    <source>
        <strain evidence="6">R3-111a-1</strain>
    </source>
</reference>
<feature type="domain" description="Zn(2)-C6 fungal-type" evidence="5">
    <location>
        <begin position="36"/>
        <end position="66"/>
    </location>
</feature>
<evidence type="ECO:0000313" key="8">
    <source>
        <dbReference type="Proteomes" id="UP000006039"/>
    </source>
</evidence>
<dbReference type="GO" id="GO:0008270">
    <property type="term" value="F:zinc ion binding"/>
    <property type="evidence" value="ECO:0007669"/>
    <property type="project" value="InterPro"/>
</dbReference>
<dbReference type="GeneID" id="20351067"/>
<reference evidence="7" key="4">
    <citation type="journal article" date="2015" name="G3 (Bethesda)">
        <title>Genome sequences of three phytopathogenic species of the Magnaporthaceae family of fungi.</title>
        <authorList>
            <person name="Okagaki L.H."/>
            <person name="Nunes C.C."/>
            <person name="Sailsbery J."/>
            <person name="Clay B."/>
            <person name="Brown D."/>
            <person name="John T."/>
            <person name="Oh Y."/>
            <person name="Young N."/>
            <person name="Fitzgerald M."/>
            <person name="Haas B.J."/>
            <person name="Zeng Q."/>
            <person name="Young S."/>
            <person name="Adiconis X."/>
            <person name="Fan L."/>
            <person name="Levin J.Z."/>
            <person name="Mitchell T.K."/>
            <person name="Okubara P.A."/>
            <person name="Farman M.L."/>
            <person name="Kohn L.M."/>
            <person name="Birren B."/>
            <person name="Ma L.-J."/>
            <person name="Dean R.A."/>
        </authorList>
    </citation>
    <scope>NUCLEOTIDE SEQUENCE</scope>
    <source>
        <strain evidence="7">R3-111a-1</strain>
    </source>
</reference>
<feature type="region of interest" description="Disordered" evidence="4">
    <location>
        <begin position="653"/>
        <end position="687"/>
    </location>
</feature>
<dbReference type="OrthoDB" id="435881at2759"/>
<dbReference type="HOGENOM" id="CLU_004083_7_2_1"/>
<dbReference type="EMBL" id="GL385400">
    <property type="protein sequence ID" value="EJT71350.1"/>
    <property type="molecule type" value="Genomic_DNA"/>
</dbReference>
<sequence>MSPRTPPSSLAAAGTDSIKQSKASQLGAGVTGHSKPCTACRRRKVRCCKTQPGCANCSRHGLVCIYDSGDGASASVIAYGADQAALYDRIDRLERLIEEMSTSYLAMQSNFPMQPHLYPYAHIRERHASSPSQRRTPDRSSPDWSIDSYATEDQNILRSEREDHGTQVFEPHVGYYMSSTFWMNLHEFTSEPRCLLDVPSEPKIQPAVWPFAAASSVVAGGLASEGMSRMHLPLDKENFLLDYFWKNVHPFVNINHRQAFRDQLQDFRRGASPIRKEFEATMLCQQLLGAAAMSEDQAQQTLAQSKGELVSQLRLAAETALSRADILRTRKFIGFQALVYYICYLFGEGQAEQAIALTGLAGRVGMRLGLHRDPGNYNIAPWVAEMRRRLWNTLLILDSQMFNGEGAESALEPLSNVQRSMNAEDCEWIVSRFAKPHSTPVDREGWTEQSHSILWSEMVRLTRRLGRMSLAMVPPEEMYRLIDETATYLTGRFVGCVDESNHMQVITLSRFRAEIAHQRLSIGLNSLQLSRTPSTADQGPLFLQAIDVLEETSRGEAVAVAHGLGWLYKWPVPWNALAFVLTGLARIPQSHPNADRAWEQVELAFRRHDNPDVAAWRAIEQLCDQAMYYHPHRMHAGYTYATRAAPAARASPAMSSKCSGAPAREGVSRGGSLSPAPRVASAGGTRSPAVTAAASSTARLFGDMQLLPPDMGGEVSGTSFGSYGQGYVGVDIGSQGGSMVGIDDPMNHLLYSDWNADPRRLSGGF</sequence>
<evidence type="ECO:0000313" key="6">
    <source>
        <dbReference type="EMBL" id="EJT71350.1"/>
    </source>
</evidence>
<gene>
    <name evidence="7" type="primary">20351067</name>
    <name evidence="6" type="ORF">GGTG_10609</name>
</gene>
<dbReference type="PANTHER" id="PTHR31001:SF77">
    <property type="entry name" value="TRANSCRIPTION FACTOR, PUTATIVE (AFU_ORTHOLOGUE AFUA_3G12940)-RELATED"/>
    <property type="match status" value="1"/>
</dbReference>
<reference evidence="7" key="5">
    <citation type="submission" date="2018-04" db="UniProtKB">
        <authorList>
            <consortium name="EnsemblFungi"/>
        </authorList>
    </citation>
    <scope>IDENTIFICATION</scope>
    <source>
        <strain evidence="7">R3-111a-1</strain>
    </source>
</reference>
<proteinExistence type="predicted"/>
<dbReference type="InterPro" id="IPR001138">
    <property type="entry name" value="Zn2Cys6_DnaBD"/>
</dbReference>